<organism evidence="5 6">
    <name type="scientific">Leifsonia poae</name>
    <dbReference type="NCBI Taxonomy" id="110933"/>
    <lineage>
        <taxon>Bacteria</taxon>
        <taxon>Bacillati</taxon>
        <taxon>Actinomycetota</taxon>
        <taxon>Actinomycetes</taxon>
        <taxon>Micrococcales</taxon>
        <taxon>Microbacteriaceae</taxon>
        <taxon>Leifsonia</taxon>
    </lineage>
</organism>
<reference evidence="5" key="1">
    <citation type="journal article" date="2014" name="Int. J. Syst. Evol. Microbiol.">
        <title>Complete genome sequence of Corynebacterium casei LMG S-19264T (=DSM 44701T), isolated from a smear-ripened cheese.</title>
        <authorList>
            <consortium name="US DOE Joint Genome Institute (JGI-PGF)"/>
            <person name="Walter F."/>
            <person name="Albersmeier A."/>
            <person name="Kalinowski J."/>
            <person name="Ruckert C."/>
        </authorList>
    </citation>
    <scope>NUCLEOTIDE SEQUENCE</scope>
    <source>
        <strain evidence="5">VKM Ac-1401</strain>
    </source>
</reference>
<accession>A0A9W6H9I1</accession>
<dbReference type="InterPro" id="IPR036388">
    <property type="entry name" value="WH-like_DNA-bd_sf"/>
</dbReference>
<evidence type="ECO:0000256" key="3">
    <source>
        <dbReference type="ARBA" id="ARBA00023163"/>
    </source>
</evidence>
<dbReference type="SMART" id="SM00345">
    <property type="entry name" value="HTH_GNTR"/>
    <property type="match status" value="1"/>
</dbReference>
<dbReference type="CDD" id="cd07377">
    <property type="entry name" value="WHTH_GntR"/>
    <property type="match status" value="1"/>
</dbReference>
<dbReference type="Gene3D" id="1.10.10.10">
    <property type="entry name" value="Winged helix-like DNA-binding domain superfamily/Winged helix DNA-binding domain"/>
    <property type="match status" value="1"/>
</dbReference>
<dbReference type="EMBL" id="BSEN01000006">
    <property type="protein sequence ID" value="GLJ76046.1"/>
    <property type="molecule type" value="Genomic_DNA"/>
</dbReference>
<feature type="domain" description="HTH gntR-type" evidence="4">
    <location>
        <begin position="15"/>
        <end position="83"/>
    </location>
</feature>
<name>A0A9W6H9I1_9MICO</name>
<comment type="caution">
    <text evidence="5">The sequence shown here is derived from an EMBL/GenBank/DDBJ whole genome shotgun (WGS) entry which is preliminary data.</text>
</comment>
<proteinExistence type="predicted"/>
<sequence>MIEGLEFTVDAASSVPPFEQLKRGIAGGARSGSLPVGSRLPPVRALAESLGLAANTVARAYRELEHDGVVVTRGRAGTFVAATSDAEREGAEAAAAFAERAASLGLSTDAALALARAALDARGL</sequence>
<dbReference type="InterPro" id="IPR000524">
    <property type="entry name" value="Tscrpt_reg_HTH_GntR"/>
</dbReference>
<dbReference type="GO" id="GO:0003700">
    <property type="term" value="F:DNA-binding transcription factor activity"/>
    <property type="evidence" value="ECO:0007669"/>
    <property type="project" value="InterPro"/>
</dbReference>
<reference evidence="5" key="2">
    <citation type="submission" date="2023-01" db="EMBL/GenBank/DDBJ databases">
        <authorList>
            <person name="Sun Q."/>
            <person name="Evtushenko L."/>
        </authorList>
    </citation>
    <scope>NUCLEOTIDE SEQUENCE</scope>
    <source>
        <strain evidence="5">VKM Ac-1401</strain>
    </source>
</reference>
<dbReference type="SUPFAM" id="SSF46785">
    <property type="entry name" value="Winged helix' DNA-binding domain"/>
    <property type="match status" value="1"/>
</dbReference>
<dbReference type="InterPro" id="IPR036390">
    <property type="entry name" value="WH_DNA-bd_sf"/>
</dbReference>
<dbReference type="PANTHER" id="PTHR38445:SF9">
    <property type="entry name" value="HTH-TYPE TRANSCRIPTIONAL REPRESSOR YTRA"/>
    <property type="match status" value="1"/>
</dbReference>
<dbReference type="RefSeq" id="WP_373877127.1">
    <property type="nucleotide sequence ID" value="NZ_BAAAJO010000005.1"/>
</dbReference>
<evidence type="ECO:0000259" key="4">
    <source>
        <dbReference type="PROSITE" id="PS50949"/>
    </source>
</evidence>
<evidence type="ECO:0000313" key="5">
    <source>
        <dbReference type="EMBL" id="GLJ76046.1"/>
    </source>
</evidence>
<dbReference type="Proteomes" id="UP001142372">
    <property type="component" value="Unassembled WGS sequence"/>
</dbReference>
<dbReference type="PANTHER" id="PTHR38445">
    <property type="entry name" value="HTH-TYPE TRANSCRIPTIONAL REPRESSOR YTRA"/>
    <property type="match status" value="1"/>
</dbReference>
<dbReference type="GO" id="GO:0003677">
    <property type="term" value="F:DNA binding"/>
    <property type="evidence" value="ECO:0007669"/>
    <property type="project" value="UniProtKB-KW"/>
</dbReference>
<evidence type="ECO:0000256" key="2">
    <source>
        <dbReference type="ARBA" id="ARBA00023125"/>
    </source>
</evidence>
<keyword evidence="3" id="KW-0804">Transcription</keyword>
<dbReference type="PROSITE" id="PS50949">
    <property type="entry name" value="HTH_GNTR"/>
    <property type="match status" value="1"/>
</dbReference>
<dbReference type="Pfam" id="PF00392">
    <property type="entry name" value="GntR"/>
    <property type="match status" value="1"/>
</dbReference>
<dbReference type="AlphaFoldDB" id="A0A9W6H9I1"/>
<keyword evidence="1" id="KW-0805">Transcription regulation</keyword>
<protein>
    <recommendedName>
        <fullName evidence="4">HTH gntR-type domain-containing protein</fullName>
    </recommendedName>
</protein>
<keyword evidence="2" id="KW-0238">DNA-binding</keyword>
<evidence type="ECO:0000256" key="1">
    <source>
        <dbReference type="ARBA" id="ARBA00023015"/>
    </source>
</evidence>
<gene>
    <name evidence="5" type="ORF">GCM10017584_16200</name>
</gene>
<evidence type="ECO:0000313" key="6">
    <source>
        <dbReference type="Proteomes" id="UP001142372"/>
    </source>
</evidence>
<keyword evidence="6" id="KW-1185">Reference proteome</keyword>